<gene>
    <name evidence="7" type="ORF">ARMOST_16376</name>
</gene>
<dbReference type="PANTHER" id="PTHR43401:SF2">
    <property type="entry name" value="L-THREONINE 3-DEHYDROGENASE"/>
    <property type="match status" value="1"/>
</dbReference>
<dbReference type="InterPro" id="IPR013154">
    <property type="entry name" value="ADH-like_N"/>
</dbReference>
<dbReference type="InterPro" id="IPR050129">
    <property type="entry name" value="Zn_alcohol_dh"/>
</dbReference>
<dbReference type="Gene3D" id="3.40.50.720">
    <property type="entry name" value="NAD(P)-binding Rossmann-like Domain"/>
    <property type="match status" value="2"/>
</dbReference>
<dbReference type="Proteomes" id="UP000219338">
    <property type="component" value="Unassembled WGS sequence"/>
</dbReference>
<accession>A0A284RW00</accession>
<dbReference type="GO" id="GO:0008270">
    <property type="term" value="F:zinc ion binding"/>
    <property type="evidence" value="ECO:0007669"/>
    <property type="project" value="InterPro"/>
</dbReference>
<dbReference type="OrthoDB" id="5363962at2759"/>
<evidence type="ECO:0000256" key="3">
    <source>
        <dbReference type="ARBA" id="ARBA00023002"/>
    </source>
</evidence>
<evidence type="ECO:0000259" key="6">
    <source>
        <dbReference type="Pfam" id="PF08240"/>
    </source>
</evidence>
<keyword evidence="1 4" id="KW-0479">Metal-binding</keyword>
<keyword evidence="3" id="KW-0560">Oxidoreductase</keyword>
<dbReference type="SUPFAM" id="SSF50129">
    <property type="entry name" value="GroES-like"/>
    <property type="match status" value="1"/>
</dbReference>
<comment type="cofactor">
    <cofactor evidence="4">
        <name>Zn(2+)</name>
        <dbReference type="ChEBI" id="CHEBI:29105"/>
    </cofactor>
</comment>
<evidence type="ECO:0000256" key="2">
    <source>
        <dbReference type="ARBA" id="ARBA00022833"/>
    </source>
</evidence>
<dbReference type="InterPro" id="IPR036291">
    <property type="entry name" value="NAD(P)-bd_dom_sf"/>
</dbReference>
<evidence type="ECO:0000313" key="8">
    <source>
        <dbReference type="Proteomes" id="UP000219338"/>
    </source>
</evidence>
<feature type="domain" description="Alcohol dehydrogenase-like N-terminal" evidence="6">
    <location>
        <begin position="24"/>
        <end position="130"/>
    </location>
</feature>
<keyword evidence="8" id="KW-1185">Reference proteome</keyword>
<dbReference type="GO" id="GO:0016491">
    <property type="term" value="F:oxidoreductase activity"/>
    <property type="evidence" value="ECO:0007669"/>
    <property type="project" value="UniProtKB-KW"/>
</dbReference>
<dbReference type="EMBL" id="FUEG01000018">
    <property type="protein sequence ID" value="SJL12942.1"/>
    <property type="molecule type" value="Genomic_DNA"/>
</dbReference>
<proteinExistence type="inferred from homology"/>
<dbReference type="OMA" id="LLPCFQC"/>
<dbReference type="InterPro" id="IPR011032">
    <property type="entry name" value="GroES-like_sf"/>
</dbReference>
<reference evidence="8" key="1">
    <citation type="journal article" date="2017" name="Nat. Ecol. Evol.">
        <title>Genome expansion and lineage-specific genetic innovations in the forest pathogenic fungi Armillaria.</title>
        <authorList>
            <person name="Sipos G."/>
            <person name="Prasanna A.N."/>
            <person name="Walter M.C."/>
            <person name="O'Connor E."/>
            <person name="Balint B."/>
            <person name="Krizsan K."/>
            <person name="Kiss B."/>
            <person name="Hess J."/>
            <person name="Varga T."/>
            <person name="Slot J."/>
            <person name="Riley R."/>
            <person name="Boka B."/>
            <person name="Rigling D."/>
            <person name="Barry K."/>
            <person name="Lee J."/>
            <person name="Mihaltcheva S."/>
            <person name="LaButti K."/>
            <person name="Lipzen A."/>
            <person name="Waldron R."/>
            <person name="Moloney N.M."/>
            <person name="Sperisen C."/>
            <person name="Kredics L."/>
            <person name="Vagvoelgyi C."/>
            <person name="Patrignani A."/>
            <person name="Fitzpatrick D."/>
            <person name="Nagy I."/>
            <person name="Doyle S."/>
            <person name="Anderson J.B."/>
            <person name="Grigoriev I.V."/>
            <person name="Gueldener U."/>
            <person name="Muensterkoetter M."/>
            <person name="Nagy L.G."/>
        </authorList>
    </citation>
    <scope>NUCLEOTIDE SEQUENCE [LARGE SCALE GENOMIC DNA]</scope>
    <source>
        <strain evidence="8">C18/9</strain>
    </source>
</reference>
<sequence>MEAVYYHGANNLDIITTPVPQIKEDEVLIKIACCGVCGTDHHISQGEFITKFPLTPGHEMVGRIAKVGRSVKGFVEGDRVVADPGITCGNCFYCRRGTSLLCENFESLGCTVAGGFAEYAVAHQKKVYKIFNLTDEEATLVEPASCAIHGADKLNLPVGSEVLILGSGPTGWSFDIALASSMFISIFPGLILSQLLKIDGASKVVIAANKGIKTRIAKELGAADEYIELDRENPQAQWDKIKVDYPYGFDAVVEATGSEKVANDAINYVRRGGTLMIYGVYANADRVHWSPSKIFGDEIRIIGSFAQTYCFPRAVAYLDSGKINVKGMVTDAFEIKDFQKALDKMNSKKALKVIIKPAQK</sequence>
<dbReference type="Pfam" id="PF00107">
    <property type="entry name" value="ADH_zinc_N"/>
    <property type="match status" value="1"/>
</dbReference>
<dbReference type="SUPFAM" id="SSF51735">
    <property type="entry name" value="NAD(P)-binding Rossmann-fold domains"/>
    <property type="match status" value="1"/>
</dbReference>
<evidence type="ECO:0000256" key="1">
    <source>
        <dbReference type="ARBA" id="ARBA00022723"/>
    </source>
</evidence>
<dbReference type="InterPro" id="IPR013149">
    <property type="entry name" value="ADH-like_C"/>
</dbReference>
<dbReference type="Pfam" id="PF08240">
    <property type="entry name" value="ADH_N"/>
    <property type="match status" value="1"/>
</dbReference>
<dbReference type="PROSITE" id="PS00059">
    <property type="entry name" value="ADH_ZINC"/>
    <property type="match status" value="1"/>
</dbReference>
<evidence type="ECO:0000313" key="7">
    <source>
        <dbReference type="EMBL" id="SJL12942.1"/>
    </source>
</evidence>
<dbReference type="STRING" id="47428.A0A284RW00"/>
<dbReference type="AlphaFoldDB" id="A0A284RW00"/>
<comment type="similarity">
    <text evidence="4">Belongs to the zinc-containing alcohol dehydrogenase family.</text>
</comment>
<evidence type="ECO:0000256" key="4">
    <source>
        <dbReference type="RuleBase" id="RU361277"/>
    </source>
</evidence>
<dbReference type="InterPro" id="IPR002328">
    <property type="entry name" value="ADH_Zn_CS"/>
</dbReference>
<name>A0A284RW00_ARMOS</name>
<dbReference type="CDD" id="cd08234">
    <property type="entry name" value="threonine_DH_like"/>
    <property type="match status" value="1"/>
</dbReference>
<evidence type="ECO:0000259" key="5">
    <source>
        <dbReference type="Pfam" id="PF00107"/>
    </source>
</evidence>
<feature type="domain" description="Alcohol dehydrogenase-like C-terminal" evidence="5">
    <location>
        <begin position="189"/>
        <end position="316"/>
    </location>
</feature>
<organism evidence="7 8">
    <name type="scientific">Armillaria ostoyae</name>
    <name type="common">Armillaria root rot fungus</name>
    <dbReference type="NCBI Taxonomy" id="47428"/>
    <lineage>
        <taxon>Eukaryota</taxon>
        <taxon>Fungi</taxon>
        <taxon>Dikarya</taxon>
        <taxon>Basidiomycota</taxon>
        <taxon>Agaricomycotina</taxon>
        <taxon>Agaricomycetes</taxon>
        <taxon>Agaricomycetidae</taxon>
        <taxon>Agaricales</taxon>
        <taxon>Marasmiineae</taxon>
        <taxon>Physalacriaceae</taxon>
        <taxon>Armillaria</taxon>
    </lineage>
</organism>
<keyword evidence="2 4" id="KW-0862">Zinc</keyword>
<protein>
    <submittedName>
        <fullName evidence="7">Probable D-arabinitol dehydrogenase 1</fullName>
    </submittedName>
</protein>
<dbReference type="PANTHER" id="PTHR43401">
    <property type="entry name" value="L-THREONINE 3-DEHYDROGENASE"/>
    <property type="match status" value="1"/>
</dbReference>
<dbReference type="Gene3D" id="3.90.180.10">
    <property type="entry name" value="Medium-chain alcohol dehydrogenases, catalytic domain"/>
    <property type="match status" value="2"/>
</dbReference>